<gene>
    <name evidence="2" type="primary">PAO5</name>
    <name evidence="2" type="ORF">Anas_04162</name>
</gene>
<feature type="domain" description="Amine oxidase" evidence="1">
    <location>
        <begin position="140"/>
        <end position="310"/>
    </location>
</feature>
<sequence length="348" mass="40028">KERSIRKKVAIIGGGSSGLSALKTFVTNKCDDVILLEAQDRLGGRIQTFRNAFVVREDGSEIKNDYCVFETVQSLIDETDENGILEPLYDVGYGEYFVRRFKEVASTQELDQKEYKAWMHYMEQGTGNWNDISARDADLFNDYGEDIEWKSGYDTLVNYFSKFFQSSFYLLNTPVTKIFWDLEDTDGALIKTNNNEWFLVDKVVVTVSVGCLKNWRNSVFVPPIPDPLRSALQNMELGNSNKIFCGWPQKWWGNRPLSINILWNEFNLPKDKEWLYGIVEIFSTKEDSMLRAFVSGEYSLLMEKKDESEVIHWAGEHTHDSRYGTVDGAVEAGFREANRILNENGVIL</sequence>
<dbReference type="Pfam" id="PF01593">
    <property type="entry name" value="Amino_oxidase"/>
    <property type="match status" value="2"/>
</dbReference>
<protein>
    <submittedName>
        <fullName evidence="2">Putative polyamine oxidase 5</fullName>
    </submittedName>
</protein>
<dbReference type="GO" id="GO:0016491">
    <property type="term" value="F:oxidoreductase activity"/>
    <property type="evidence" value="ECO:0007669"/>
    <property type="project" value="InterPro"/>
</dbReference>
<dbReference type="PANTHER" id="PTHR10742:SF410">
    <property type="entry name" value="LYSINE-SPECIFIC HISTONE DEMETHYLASE 2"/>
    <property type="match status" value="1"/>
</dbReference>
<dbReference type="OrthoDB" id="6353658at2759"/>
<dbReference type="InterPro" id="IPR036188">
    <property type="entry name" value="FAD/NAD-bd_sf"/>
</dbReference>
<keyword evidence="3" id="KW-1185">Reference proteome</keyword>
<reference evidence="2 3" key="1">
    <citation type="journal article" date="2019" name="PLoS Biol.">
        <title>Sex chromosomes control vertical transmission of feminizing Wolbachia symbionts in an isopod.</title>
        <authorList>
            <person name="Becking T."/>
            <person name="Chebbi M.A."/>
            <person name="Giraud I."/>
            <person name="Moumen B."/>
            <person name="Laverre T."/>
            <person name="Caubet Y."/>
            <person name="Peccoud J."/>
            <person name="Gilbert C."/>
            <person name="Cordaux R."/>
        </authorList>
    </citation>
    <scope>NUCLEOTIDE SEQUENCE [LARGE SCALE GENOMIC DNA]</scope>
    <source>
        <strain evidence="2">ANa2</strain>
        <tissue evidence="2">Whole body excluding digestive tract and cuticle</tissue>
    </source>
</reference>
<dbReference type="InterPro" id="IPR050281">
    <property type="entry name" value="Flavin_monoamine_oxidase"/>
</dbReference>
<dbReference type="Proteomes" id="UP000326759">
    <property type="component" value="Unassembled WGS sequence"/>
</dbReference>
<feature type="non-terminal residue" evidence="2">
    <location>
        <position position="1"/>
    </location>
</feature>
<accession>A0A5N5SSH5</accession>
<dbReference type="EMBL" id="SEYY01020624">
    <property type="protein sequence ID" value="KAB7497156.1"/>
    <property type="molecule type" value="Genomic_DNA"/>
</dbReference>
<dbReference type="PANTHER" id="PTHR10742">
    <property type="entry name" value="FLAVIN MONOAMINE OXIDASE"/>
    <property type="match status" value="1"/>
</dbReference>
<evidence type="ECO:0000313" key="3">
    <source>
        <dbReference type="Proteomes" id="UP000326759"/>
    </source>
</evidence>
<dbReference type="AlphaFoldDB" id="A0A5N5SSH5"/>
<proteinExistence type="predicted"/>
<evidence type="ECO:0000313" key="2">
    <source>
        <dbReference type="EMBL" id="KAB7497156.1"/>
    </source>
</evidence>
<name>A0A5N5SSH5_9CRUS</name>
<dbReference type="Pfam" id="PF13450">
    <property type="entry name" value="NAD_binding_8"/>
    <property type="match status" value="1"/>
</dbReference>
<dbReference type="Gene3D" id="3.50.50.60">
    <property type="entry name" value="FAD/NAD(P)-binding domain"/>
    <property type="match status" value="2"/>
</dbReference>
<evidence type="ECO:0000259" key="1">
    <source>
        <dbReference type="Pfam" id="PF01593"/>
    </source>
</evidence>
<dbReference type="InterPro" id="IPR002937">
    <property type="entry name" value="Amino_oxidase"/>
</dbReference>
<organism evidence="2 3">
    <name type="scientific">Armadillidium nasatum</name>
    <dbReference type="NCBI Taxonomy" id="96803"/>
    <lineage>
        <taxon>Eukaryota</taxon>
        <taxon>Metazoa</taxon>
        <taxon>Ecdysozoa</taxon>
        <taxon>Arthropoda</taxon>
        <taxon>Crustacea</taxon>
        <taxon>Multicrustacea</taxon>
        <taxon>Malacostraca</taxon>
        <taxon>Eumalacostraca</taxon>
        <taxon>Peracarida</taxon>
        <taxon>Isopoda</taxon>
        <taxon>Oniscidea</taxon>
        <taxon>Crinocheta</taxon>
        <taxon>Armadillidiidae</taxon>
        <taxon>Armadillidium</taxon>
    </lineage>
</organism>
<feature type="domain" description="Amine oxidase" evidence="1">
    <location>
        <begin position="311"/>
        <end position="341"/>
    </location>
</feature>
<dbReference type="SUPFAM" id="SSF51905">
    <property type="entry name" value="FAD/NAD(P)-binding domain"/>
    <property type="match status" value="1"/>
</dbReference>
<comment type="caution">
    <text evidence="2">The sequence shown here is derived from an EMBL/GenBank/DDBJ whole genome shotgun (WGS) entry which is preliminary data.</text>
</comment>